<dbReference type="EMBL" id="RBIG01000003">
    <property type="protein sequence ID" value="RKQ68405.1"/>
    <property type="molecule type" value="Genomic_DNA"/>
</dbReference>
<name>A0A420WBR4_9PROT</name>
<organism evidence="3 4">
    <name type="scientific">Oceanibaculum indicum</name>
    <dbReference type="NCBI Taxonomy" id="526216"/>
    <lineage>
        <taxon>Bacteria</taxon>
        <taxon>Pseudomonadati</taxon>
        <taxon>Pseudomonadota</taxon>
        <taxon>Alphaproteobacteria</taxon>
        <taxon>Rhodospirillales</taxon>
        <taxon>Oceanibaculaceae</taxon>
        <taxon>Oceanibaculum</taxon>
    </lineage>
</organism>
<dbReference type="PANTHER" id="PTHR23088:SF27">
    <property type="entry name" value="DEAMINATED GLUTATHIONE AMIDASE"/>
    <property type="match status" value="1"/>
</dbReference>
<evidence type="ECO:0000313" key="4">
    <source>
        <dbReference type="Proteomes" id="UP000277424"/>
    </source>
</evidence>
<proteinExistence type="predicted"/>
<keyword evidence="1 3" id="KW-0378">Hydrolase</keyword>
<comment type="caution">
    <text evidence="3">The sequence shown here is derived from an EMBL/GenBank/DDBJ whole genome shotgun (WGS) entry which is preliminary data.</text>
</comment>
<dbReference type="InterPro" id="IPR003010">
    <property type="entry name" value="C-N_Hydrolase"/>
</dbReference>
<gene>
    <name evidence="3" type="ORF">BCL74_2884</name>
</gene>
<dbReference type="CDD" id="cd07572">
    <property type="entry name" value="nit"/>
    <property type="match status" value="1"/>
</dbReference>
<reference evidence="3 4" key="1">
    <citation type="submission" date="2018-10" db="EMBL/GenBank/DDBJ databases">
        <title>Comparative analysis of microorganisms from saline springs in Andes Mountain Range, Colombia.</title>
        <authorList>
            <person name="Rubin E."/>
        </authorList>
    </citation>
    <scope>NUCLEOTIDE SEQUENCE [LARGE SCALE GENOMIC DNA]</scope>
    <source>
        <strain evidence="3 4">USBA 36</strain>
    </source>
</reference>
<dbReference type="AlphaFoldDB" id="A0A420WBR4"/>
<dbReference type="Pfam" id="PF00795">
    <property type="entry name" value="CN_hydrolase"/>
    <property type="match status" value="1"/>
</dbReference>
<dbReference type="PROSITE" id="PS50263">
    <property type="entry name" value="CN_HYDROLASE"/>
    <property type="match status" value="1"/>
</dbReference>
<dbReference type="GO" id="GO:0016811">
    <property type="term" value="F:hydrolase activity, acting on carbon-nitrogen (but not peptide) bonds, in linear amides"/>
    <property type="evidence" value="ECO:0007669"/>
    <property type="project" value="InterPro"/>
</dbReference>
<evidence type="ECO:0000313" key="3">
    <source>
        <dbReference type="EMBL" id="RKQ68405.1"/>
    </source>
</evidence>
<dbReference type="Gene3D" id="3.60.110.10">
    <property type="entry name" value="Carbon-nitrogen hydrolase"/>
    <property type="match status" value="1"/>
</dbReference>
<accession>A0A420WBR4</accession>
<dbReference type="OrthoDB" id="9811121at2"/>
<evidence type="ECO:0000256" key="1">
    <source>
        <dbReference type="ARBA" id="ARBA00022801"/>
    </source>
</evidence>
<dbReference type="SUPFAM" id="SSF56317">
    <property type="entry name" value="Carbon-nitrogen hydrolase"/>
    <property type="match status" value="1"/>
</dbReference>
<evidence type="ECO:0000259" key="2">
    <source>
        <dbReference type="PROSITE" id="PS50263"/>
    </source>
</evidence>
<dbReference type="InterPro" id="IPR045254">
    <property type="entry name" value="Nit1/2_C-N_Hydrolase"/>
</dbReference>
<sequence>MTAKFKVALIQTNSEREFQPNIDFVNAQARAAKKDGAEFILTPEIAAMFEPKREQSLAKAQAEETHPALAAWRDLARELGVWFLAGSLSVKLSDTMLANRSILIDPKGGIQARYDKIHMFDVNVKDGQTYRESATYRPGEKAVVTDLPWGRLGMTICYDLRFAYLYRALAKAGADFITIPAAFTKVTGEAHWHVLQRARAIETGCFVFAPAQTGEHAEGRKTYGHSLVVAPWGEVLADAGTEPGFVTAEIDTALIAEARRMVPSLTHDREFAVDAPEPLRAAGE</sequence>
<dbReference type="PANTHER" id="PTHR23088">
    <property type="entry name" value="NITRILASE-RELATED"/>
    <property type="match status" value="1"/>
</dbReference>
<dbReference type="InterPro" id="IPR036526">
    <property type="entry name" value="C-N_Hydrolase_sf"/>
</dbReference>
<dbReference type="RefSeq" id="WP_121221036.1">
    <property type="nucleotide sequence ID" value="NZ_RBIG01000003.1"/>
</dbReference>
<feature type="domain" description="CN hydrolase" evidence="2">
    <location>
        <begin position="5"/>
        <end position="252"/>
    </location>
</feature>
<protein>
    <submittedName>
        <fullName evidence="3">Putative amidohydrolase</fullName>
    </submittedName>
</protein>
<dbReference type="Proteomes" id="UP000277424">
    <property type="component" value="Unassembled WGS sequence"/>
</dbReference>